<feature type="region of interest" description="Disordered" evidence="4">
    <location>
        <begin position="62"/>
        <end position="91"/>
    </location>
</feature>
<dbReference type="AlphaFoldDB" id="A0A0L6VMG7"/>
<protein>
    <submittedName>
        <fullName evidence="5">Uncharacterized protein</fullName>
    </submittedName>
</protein>
<dbReference type="PANTHER" id="PTHR15114">
    <property type="entry name" value="REPLICATION PROTEIN A3"/>
    <property type="match status" value="1"/>
</dbReference>
<evidence type="ECO:0000256" key="2">
    <source>
        <dbReference type="ARBA" id="ARBA00009761"/>
    </source>
</evidence>
<evidence type="ECO:0000313" key="5">
    <source>
        <dbReference type="EMBL" id="KNZ61874.1"/>
    </source>
</evidence>
<dbReference type="GO" id="GO:0006298">
    <property type="term" value="P:mismatch repair"/>
    <property type="evidence" value="ECO:0007669"/>
    <property type="project" value="TreeGrafter"/>
</dbReference>
<organism evidence="5 6">
    <name type="scientific">Puccinia sorghi</name>
    <dbReference type="NCBI Taxonomy" id="27349"/>
    <lineage>
        <taxon>Eukaryota</taxon>
        <taxon>Fungi</taxon>
        <taxon>Dikarya</taxon>
        <taxon>Basidiomycota</taxon>
        <taxon>Pucciniomycotina</taxon>
        <taxon>Pucciniomycetes</taxon>
        <taxon>Pucciniales</taxon>
        <taxon>Pucciniaceae</taxon>
        <taxon>Puccinia</taxon>
    </lineage>
</organism>
<comment type="similarity">
    <text evidence="2">Belongs to the replication factor A protein 3 family.</text>
</comment>
<dbReference type="STRING" id="27349.A0A0L6VMG7"/>
<dbReference type="GO" id="GO:0006289">
    <property type="term" value="P:nucleotide-excision repair"/>
    <property type="evidence" value="ECO:0007669"/>
    <property type="project" value="TreeGrafter"/>
</dbReference>
<dbReference type="InterPro" id="IPR013970">
    <property type="entry name" value="Rfa2"/>
</dbReference>
<feature type="region of interest" description="Disordered" evidence="4">
    <location>
        <begin position="15"/>
        <end position="50"/>
    </location>
</feature>
<evidence type="ECO:0000256" key="1">
    <source>
        <dbReference type="ARBA" id="ARBA00004123"/>
    </source>
</evidence>
<reference evidence="5 6" key="1">
    <citation type="submission" date="2015-08" db="EMBL/GenBank/DDBJ databases">
        <title>Next Generation Sequencing and Analysis of the Genome of Puccinia sorghi L Schw, the Causal Agent of Maize Common Rust.</title>
        <authorList>
            <person name="Rochi L."/>
            <person name="Burguener G."/>
            <person name="Darino M."/>
            <person name="Turjanski A."/>
            <person name="Kreff E."/>
            <person name="Dieguez M.J."/>
            <person name="Sacco F."/>
        </authorList>
    </citation>
    <scope>NUCLEOTIDE SEQUENCE [LARGE SCALE GENOMIC DNA]</scope>
    <source>
        <strain evidence="5 6">RO10H11247</strain>
    </source>
</reference>
<keyword evidence="6" id="KW-1185">Reference proteome</keyword>
<evidence type="ECO:0000313" key="6">
    <source>
        <dbReference type="Proteomes" id="UP000037035"/>
    </source>
</evidence>
<dbReference type="GO" id="GO:0006284">
    <property type="term" value="P:base-excision repair"/>
    <property type="evidence" value="ECO:0007669"/>
    <property type="project" value="TreeGrafter"/>
</dbReference>
<dbReference type="EMBL" id="LAVV01003854">
    <property type="protein sequence ID" value="KNZ61874.1"/>
    <property type="molecule type" value="Genomic_DNA"/>
</dbReference>
<dbReference type="InterPro" id="IPR012340">
    <property type="entry name" value="NA-bd_OB-fold"/>
</dbReference>
<dbReference type="GO" id="GO:0003684">
    <property type="term" value="F:damaged DNA binding"/>
    <property type="evidence" value="ECO:0007669"/>
    <property type="project" value="TreeGrafter"/>
</dbReference>
<dbReference type="Proteomes" id="UP000037035">
    <property type="component" value="Unassembled WGS sequence"/>
</dbReference>
<dbReference type="VEuPathDB" id="FungiDB:VP01_1346g1"/>
<dbReference type="PANTHER" id="PTHR15114:SF1">
    <property type="entry name" value="REPLICATION PROTEIN A 14 KDA SUBUNIT"/>
    <property type="match status" value="1"/>
</dbReference>
<dbReference type="GO" id="GO:0003697">
    <property type="term" value="F:single-stranded DNA binding"/>
    <property type="evidence" value="ECO:0007669"/>
    <property type="project" value="TreeGrafter"/>
</dbReference>
<dbReference type="GO" id="GO:0000724">
    <property type="term" value="P:double-strand break repair via homologous recombination"/>
    <property type="evidence" value="ECO:0007669"/>
    <property type="project" value="TreeGrafter"/>
</dbReference>
<feature type="compositionally biased region" description="Basic and acidic residues" evidence="4">
    <location>
        <begin position="72"/>
        <end position="83"/>
    </location>
</feature>
<dbReference type="OrthoDB" id="188186at2759"/>
<evidence type="ECO:0000256" key="3">
    <source>
        <dbReference type="ARBA" id="ARBA00023242"/>
    </source>
</evidence>
<dbReference type="GO" id="GO:0005662">
    <property type="term" value="C:DNA replication factor A complex"/>
    <property type="evidence" value="ECO:0007669"/>
    <property type="project" value="TreeGrafter"/>
</dbReference>
<evidence type="ECO:0000256" key="4">
    <source>
        <dbReference type="SAM" id="MobiDB-lite"/>
    </source>
</evidence>
<feature type="compositionally biased region" description="Low complexity" evidence="4">
    <location>
        <begin position="39"/>
        <end position="50"/>
    </location>
</feature>
<name>A0A0L6VMG7_9BASI</name>
<accession>A0A0L6VMG7</accession>
<comment type="caution">
    <text evidence="5">The sequence shown here is derived from an EMBL/GenBank/DDBJ whole genome shotgun (WGS) entry which is preliminary data.</text>
</comment>
<comment type="subcellular location">
    <subcellularLocation>
        <location evidence="1">Nucleus</location>
    </subcellularLocation>
</comment>
<dbReference type="GO" id="GO:0035861">
    <property type="term" value="C:site of double-strand break"/>
    <property type="evidence" value="ECO:0007669"/>
    <property type="project" value="TreeGrafter"/>
</dbReference>
<sequence length="200" mass="21702">MAAAEGGFVLCCEDAPAVPPPGGRRPGPEKASSHRFHTHTPATTTMDAPTPRVSSSLLGQYGMSHELGTGGEDIRESDQCDLRSRRRLTTTERQLSPELIIESSDGGQVTVGDSQACETEISDQYVELVAKVESDSRVKALDCSNLGDKYGNPSLPPPVSHHHHHHRVFIFVWSADLKLAQAVVDIIHNPALRCDRAPCF</sequence>
<dbReference type="GO" id="GO:0006260">
    <property type="term" value="P:DNA replication"/>
    <property type="evidence" value="ECO:0007669"/>
    <property type="project" value="InterPro"/>
</dbReference>
<proteinExistence type="inferred from homology"/>
<gene>
    <name evidence="5" type="ORF">VP01_1346g1</name>
</gene>
<keyword evidence="3" id="KW-0539">Nucleus</keyword>
<dbReference type="Gene3D" id="2.40.50.140">
    <property type="entry name" value="Nucleic acid-binding proteins"/>
    <property type="match status" value="1"/>
</dbReference>
<dbReference type="Pfam" id="PF08661">
    <property type="entry name" value="Rep_fac-A_3"/>
    <property type="match status" value="1"/>
</dbReference>